<dbReference type="AlphaFoldDB" id="A0A6J4PGY2"/>
<dbReference type="GO" id="GO:0016491">
    <property type="term" value="F:oxidoreductase activity"/>
    <property type="evidence" value="ECO:0007669"/>
    <property type="project" value="InterPro"/>
</dbReference>
<dbReference type="CDD" id="cd19100">
    <property type="entry name" value="AKR_unchar"/>
    <property type="match status" value="1"/>
</dbReference>
<organism evidence="2">
    <name type="scientific">uncultured Rubrobacteraceae bacterium</name>
    <dbReference type="NCBI Taxonomy" id="349277"/>
    <lineage>
        <taxon>Bacteria</taxon>
        <taxon>Bacillati</taxon>
        <taxon>Actinomycetota</taxon>
        <taxon>Rubrobacteria</taxon>
        <taxon>Rubrobacterales</taxon>
        <taxon>Rubrobacteraceae</taxon>
        <taxon>environmental samples</taxon>
    </lineage>
</organism>
<sequence>MEHRRLGRLGRENGVLIFGGAALGEATEEAADTAIQQALDAGVDHFDTAADYGDSELHYGRWMPEIRDRIFISTKTGDRDGDAARRSIERSLDRLQVDFVDLIQLHAIGDLEDLDRATGPGGALEAAIQAREEGLVGAIGITGHGHEAPATHLEALSRYPFDTVLTPWNFILSTDEDYRRDYEALVREIKRQDTGLMTIKTISRRNWPEGDPTGDQRYTTWYEPFDQQEYVDAAVSFVLSYEEITGIAMVGDVTLVPMMLEAEGRRMPREEAEKVLAAAPNHSSPFISVPF</sequence>
<proteinExistence type="predicted"/>
<dbReference type="PRINTS" id="PR00069">
    <property type="entry name" value="ALDKETRDTASE"/>
</dbReference>
<dbReference type="Gene3D" id="3.20.20.100">
    <property type="entry name" value="NADP-dependent oxidoreductase domain"/>
    <property type="match status" value="1"/>
</dbReference>
<protein>
    <recommendedName>
        <fullName evidence="1">NADP-dependent oxidoreductase domain-containing protein</fullName>
    </recommendedName>
</protein>
<dbReference type="InterPro" id="IPR020471">
    <property type="entry name" value="AKR"/>
</dbReference>
<name>A0A6J4PGY2_9ACTN</name>
<accession>A0A6J4PGY2</accession>
<evidence type="ECO:0000259" key="1">
    <source>
        <dbReference type="Pfam" id="PF00248"/>
    </source>
</evidence>
<feature type="domain" description="NADP-dependent oxidoreductase" evidence="1">
    <location>
        <begin position="16"/>
        <end position="199"/>
    </location>
</feature>
<dbReference type="PANTHER" id="PTHR43312:SF1">
    <property type="entry name" value="NADP-DEPENDENT OXIDOREDUCTASE DOMAIN-CONTAINING PROTEIN"/>
    <property type="match status" value="1"/>
</dbReference>
<dbReference type="InterPro" id="IPR023210">
    <property type="entry name" value="NADP_OxRdtase_dom"/>
</dbReference>
<dbReference type="InterPro" id="IPR036812">
    <property type="entry name" value="NAD(P)_OxRdtase_dom_sf"/>
</dbReference>
<evidence type="ECO:0000313" key="2">
    <source>
        <dbReference type="EMBL" id="CAA9410669.1"/>
    </source>
</evidence>
<dbReference type="SUPFAM" id="SSF51430">
    <property type="entry name" value="NAD(P)-linked oxidoreductase"/>
    <property type="match status" value="1"/>
</dbReference>
<dbReference type="InterPro" id="IPR053135">
    <property type="entry name" value="AKR2_Oxidoreductase"/>
</dbReference>
<dbReference type="PANTHER" id="PTHR43312">
    <property type="entry name" value="D-THREO-ALDOSE 1-DEHYDROGENASE"/>
    <property type="match status" value="1"/>
</dbReference>
<gene>
    <name evidence="2" type="ORF">AVDCRST_MAG03-1846</name>
</gene>
<dbReference type="EMBL" id="CADCUT010000116">
    <property type="protein sequence ID" value="CAA9410669.1"/>
    <property type="molecule type" value="Genomic_DNA"/>
</dbReference>
<reference evidence="2" key="1">
    <citation type="submission" date="2020-02" db="EMBL/GenBank/DDBJ databases">
        <authorList>
            <person name="Meier V. D."/>
        </authorList>
    </citation>
    <scope>NUCLEOTIDE SEQUENCE</scope>
    <source>
        <strain evidence="2">AVDCRST_MAG03</strain>
    </source>
</reference>
<dbReference type="Pfam" id="PF00248">
    <property type="entry name" value="Aldo_ket_red"/>
    <property type="match status" value="1"/>
</dbReference>